<dbReference type="GO" id="GO:0060271">
    <property type="term" value="P:cilium assembly"/>
    <property type="evidence" value="ECO:0007669"/>
    <property type="project" value="TreeGrafter"/>
</dbReference>
<feature type="region of interest" description="Disordered" evidence="1">
    <location>
        <begin position="204"/>
        <end position="400"/>
    </location>
</feature>
<dbReference type="Pfam" id="PF00085">
    <property type="entry name" value="Thioredoxin"/>
    <property type="match status" value="1"/>
</dbReference>
<sequence length="602" mass="66974">MILRYCGGPLGPRTFVPRYSRPLHRFPCNPYPTPNRDYKGPIAAAQPVGLIRANSVPISPPTSCPFQAQNEQCHDETVNTRHAPIFTMNKGSVSRSWDNIIYFLVGWNCFHSKFQSKSSRKMFYHDIIGPCIIFCLLLNNASQVNPLEEQVGSKDIRPCDTVECQESGREKDHECTVMKDGDCNVKPSVLERCASDDEAGSCILSDFNEKNEDESELHMLEEEENTLPQEDGGDEEGLNNNQVQENTEGCPEIKAKNDEANSVIDETGDTSCKNDPHMPDVIEKKDVEDGGCVKEETQRQENSEQDTVTEDVDHDMENENVPLREILLKLKPEGLTDDEDEQSSDYSSTEASISDVEVEEEALVSSGSAEKQDQDDGNMTNTKNNGDASNSSNSSSGSSNKKAVCLEVNVTEAILDVEIINATTLMRLLQVDPNVTGRTTACPCHLIYFFSPYCPFSVVGSPYVNALARSLPNIPVYGMDSIEHHSVNARYGVMGTPTLLLFHNGNGVGRYNASEYSVSQLMSFVRHYTDQEITNINVTSQDFRAKLPSQVAEARPYALWAAWVFLLSCASWLFLTSELCARLTEAVLNNWREAEAQNDHQD</sequence>
<dbReference type="PANTHER" id="PTHR14684">
    <property type="entry name" value="THIOREDOXIN DOMAIN-CONTAINING PROTEIN 15"/>
    <property type="match status" value="1"/>
</dbReference>
<dbReference type="SUPFAM" id="SSF52833">
    <property type="entry name" value="Thioredoxin-like"/>
    <property type="match status" value="1"/>
</dbReference>
<dbReference type="InterPro" id="IPR036249">
    <property type="entry name" value="Thioredoxin-like_sf"/>
</dbReference>
<feature type="compositionally biased region" description="Polar residues" evidence="1">
    <location>
        <begin position="238"/>
        <end position="247"/>
    </location>
</feature>
<feature type="domain" description="Thioredoxin" evidence="2">
    <location>
        <begin position="445"/>
        <end position="524"/>
    </location>
</feature>
<evidence type="ECO:0000313" key="3">
    <source>
        <dbReference type="EMBL" id="KAK3872755.1"/>
    </source>
</evidence>
<dbReference type="InterPro" id="IPR013766">
    <property type="entry name" value="Thioredoxin_domain"/>
</dbReference>
<feature type="compositionally biased region" description="Acidic residues" evidence="1">
    <location>
        <begin position="211"/>
        <end position="237"/>
    </location>
</feature>
<accession>A0AAE1KIQ6</accession>
<gene>
    <name evidence="3" type="ORF">Pcinc_022178</name>
</gene>
<evidence type="ECO:0000259" key="2">
    <source>
        <dbReference type="Pfam" id="PF00085"/>
    </source>
</evidence>
<evidence type="ECO:0000256" key="1">
    <source>
        <dbReference type="SAM" id="MobiDB-lite"/>
    </source>
</evidence>
<dbReference type="Gene3D" id="3.40.30.10">
    <property type="entry name" value="Glutaredoxin"/>
    <property type="match status" value="1"/>
</dbReference>
<dbReference type="InterPro" id="IPR042418">
    <property type="entry name" value="TXNDC15"/>
</dbReference>
<keyword evidence="4" id="KW-1185">Reference proteome</keyword>
<feature type="compositionally biased region" description="Basic and acidic residues" evidence="1">
    <location>
        <begin position="272"/>
        <end position="302"/>
    </location>
</feature>
<dbReference type="AlphaFoldDB" id="A0AAE1KIQ6"/>
<name>A0AAE1KIQ6_PETCI</name>
<dbReference type="Proteomes" id="UP001286313">
    <property type="component" value="Unassembled WGS sequence"/>
</dbReference>
<feature type="compositionally biased region" description="Low complexity" evidence="1">
    <location>
        <begin position="384"/>
        <end position="400"/>
    </location>
</feature>
<dbReference type="PANTHER" id="PTHR14684:SF2">
    <property type="entry name" value="THIOREDOXIN DOMAIN-CONTAINING PROTEIN 15"/>
    <property type="match status" value="1"/>
</dbReference>
<proteinExistence type="predicted"/>
<feature type="compositionally biased region" description="Acidic residues" evidence="1">
    <location>
        <begin position="303"/>
        <end position="318"/>
    </location>
</feature>
<reference evidence="3" key="1">
    <citation type="submission" date="2023-10" db="EMBL/GenBank/DDBJ databases">
        <title>Genome assemblies of two species of porcelain crab, Petrolisthes cinctipes and Petrolisthes manimaculis (Anomura: Porcellanidae).</title>
        <authorList>
            <person name="Angst P."/>
        </authorList>
    </citation>
    <scope>NUCLEOTIDE SEQUENCE</scope>
    <source>
        <strain evidence="3">PB745_01</strain>
        <tissue evidence="3">Gill</tissue>
    </source>
</reference>
<evidence type="ECO:0000313" key="4">
    <source>
        <dbReference type="Proteomes" id="UP001286313"/>
    </source>
</evidence>
<dbReference type="GO" id="GO:0005929">
    <property type="term" value="C:cilium"/>
    <property type="evidence" value="ECO:0007669"/>
    <property type="project" value="TreeGrafter"/>
</dbReference>
<dbReference type="EMBL" id="JAWQEG010002316">
    <property type="protein sequence ID" value="KAK3872755.1"/>
    <property type="molecule type" value="Genomic_DNA"/>
</dbReference>
<comment type="caution">
    <text evidence="3">The sequence shown here is derived from an EMBL/GenBank/DDBJ whole genome shotgun (WGS) entry which is preliminary data.</text>
</comment>
<protein>
    <recommendedName>
        <fullName evidence="2">Thioredoxin domain-containing protein</fullName>
    </recommendedName>
</protein>
<organism evidence="3 4">
    <name type="scientific">Petrolisthes cinctipes</name>
    <name type="common">Flat porcelain crab</name>
    <dbReference type="NCBI Taxonomy" id="88211"/>
    <lineage>
        <taxon>Eukaryota</taxon>
        <taxon>Metazoa</taxon>
        <taxon>Ecdysozoa</taxon>
        <taxon>Arthropoda</taxon>
        <taxon>Crustacea</taxon>
        <taxon>Multicrustacea</taxon>
        <taxon>Malacostraca</taxon>
        <taxon>Eumalacostraca</taxon>
        <taxon>Eucarida</taxon>
        <taxon>Decapoda</taxon>
        <taxon>Pleocyemata</taxon>
        <taxon>Anomura</taxon>
        <taxon>Galatheoidea</taxon>
        <taxon>Porcellanidae</taxon>
        <taxon>Petrolisthes</taxon>
    </lineage>
</organism>